<dbReference type="AlphaFoldDB" id="A0AAW7X2T9"/>
<dbReference type="RefSeq" id="WP_303491140.1">
    <property type="nucleotide sequence ID" value="NZ_JAUOPB010000002.1"/>
</dbReference>
<keyword evidence="1" id="KW-0472">Membrane</keyword>
<dbReference type="Proteomes" id="UP001169760">
    <property type="component" value="Unassembled WGS sequence"/>
</dbReference>
<feature type="transmembrane region" description="Helical" evidence="1">
    <location>
        <begin position="21"/>
        <end position="46"/>
    </location>
</feature>
<reference evidence="2" key="1">
    <citation type="submission" date="2023-07" db="EMBL/GenBank/DDBJ databases">
        <title>Genome content predicts the carbon catabolic preferences of heterotrophic bacteria.</title>
        <authorList>
            <person name="Gralka M."/>
        </authorList>
    </citation>
    <scope>NUCLEOTIDE SEQUENCE</scope>
    <source>
        <strain evidence="2">I3M17_2</strain>
    </source>
</reference>
<feature type="transmembrane region" description="Helical" evidence="1">
    <location>
        <begin position="191"/>
        <end position="211"/>
    </location>
</feature>
<accession>A0AAW7X2T9</accession>
<keyword evidence="1" id="KW-0812">Transmembrane</keyword>
<sequence length="218" mass="24323">MKRRNAKPAKSALRRAIYTYARFLHIYISTALFALLIFFCITGFFLNHLDTFGGSASDESKEIPFAPALTELFAAENTPFENPPLAALKQYVQQQHGLSQFNRMELDEDAGELILDYSLPAGYASAIFLVEDETLLLEYQKGSVLAVMNDLHKGRHTGGAWSWVIDLSALLMVLFAITGFILVFQNKRQRANALWVTALGVATPVIIYFVWVPSITGV</sequence>
<gene>
    <name evidence="2" type="ORF">Q4521_03910</name>
</gene>
<dbReference type="PANTHER" id="PTHR40115">
    <property type="entry name" value="INNER MEMBRANE PROTEIN WITH PEPSY TM HELIX"/>
    <property type="match status" value="1"/>
</dbReference>
<name>A0AAW7X2T9_9GAMM</name>
<dbReference type="EMBL" id="JAUOPB010000002">
    <property type="protein sequence ID" value="MDO6421610.1"/>
    <property type="molecule type" value="Genomic_DNA"/>
</dbReference>
<proteinExistence type="predicted"/>
<protein>
    <submittedName>
        <fullName evidence="2">PepSY-associated TM helix domain-containing protein</fullName>
    </submittedName>
</protein>
<dbReference type="InterPro" id="IPR032307">
    <property type="entry name" value="PepSY_TM-like_2"/>
</dbReference>
<dbReference type="PANTHER" id="PTHR40115:SF1">
    <property type="entry name" value="INNER MEMBRANE PROTEIN WITH PEPSY TM HELIX"/>
    <property type="match status" value="1"/>
</dbReference>
<evidence type="ECO:0000313" key="2">
    <source>
        <dbReference type="EMBL" id="MDO6421610.1"/>
    </source>
</evidence>
<organism evidence="2 3">
    <name type="scientific">Saccharophagus degradans</name>
    <dbReference type="NCBI Taxonomy" id="86304"/>
    <lineage>
        <taxon>Bacteria</taxon>
        <taxon>Pseudomonadati</taxon>
        <taxon>Pseudomonadota</taxon>
        <taxon>Gammaproteobacteria</taxon>
        <taxon>Cellvibrionales</taxon>
        <taxon>Cellvibrionaceae</taxon>
        <taxon>Saccharophagus</taxon>
    </lineage>
</organism>
<keyword evidence="1" id="KW-1133">Transmembrane helix</keyword>
<dbReference type="Pfam" id="PF16357">
    <property type="entry name" value="PepSY_TM_like_2"/>
    <property type="match status" value="1"/>
</dbReference>
<comment type="caution">
    <text evidence="2">The sequence shown here is derived from an EMBL/GenBank/DDBJ whole genome shotgun (WGS) entry which is preliminary data.</text>
</comment>
<evidence type="ECO:0000256" key="1">
    <source>
        <dbReference type="SAM" id="Phobius"/>
    </source>
</evidence>
<evidence type="ECO:0000313" key="3">
    <source>
        <dbReference type="Proteomes" id="UP001169760"/>
    </source>
</evidence>
<feature type="transmembrane region" description="Helical" evidence="1">
    <location>
        <begin position="160"/>
        <end position="184"/>
    </location>
</feature>